<organism evidence="1 2">
    <name type="scientific">Rarispira pelagica</name>
    <dbReference type="NCBI Taxonomy" id="3141764"/>
    <lineage>
        <taxon>Bacteria</taxon>
        <taxon>Pseudomonadati</taxon>
        <taxon>Spirochaetota</taxon>
        <taxon>Spirochaetia</taxon>
        <taxon>Winmispirales</taxon>
        <taxon>Winmispiraceae</taxon>
        <taxon>Rarispira</taxon>
    </lineage>
</organism>
<dbReference type="RefSeq" id="WP_420070398.1">
    <property type="nucleotide sequence ID" value="NZ_JBCHKQ010000007.1"/>
</dbReference>
<reference evidence="1 2" key="1">
    <citation type="submission" date="2024-03" db="EMBL/GenBank/DDBJ databases">
        <title>Ignisphaera cupida sp. nov., a hyperthermophilic hydrolytic archaeon from a hot spring of Kamchatka, and proposal of Ignisphaeraceae fam. nov.</title>
        <authorList>
            <person name="Podosokorskaya O.A."/>
            <person name="Elcheninov A.G."/>
            <person name="Maltseva A.I."/>
            <person name="Zayulina K.S."/>
            <person name="Novikov A."/>
            <person name="Merkel A.Y."/>
        </authorList>
    </citation>
    <scope>NUCLEOTIDE SEQUENCE [LARGE SCALE GENOMIC DNA]</scope>
    <source>
        <strain evidence="1 2">38H-sp</strain>
    </source>
</reference>
<dbReference type="Proteomes" id="UP001466331">
    <property type="component" value="Unassembled WGS sequence"/>
</dbReference>
<gene>
    <name evidence="1" type="ORF">WKV44_10380</name>
</gene>
<evidence type="ECO:0000313" key="2">
    <source>
        <dbReference type="Proteomes" id="UP001466331"/>
    </source>
</evidence>
<comment type="caution">
    <text evidence="1">The sequence shown here is derived from an EMBL/GenBank/DDBJ whole genome shotgun (WGS) entry which is preliminary data.</text>
</comment>
<dbReference type="PROSITE" id="PS51257">
    <property type="entry name" value="PROKAR_LIPOPROTEIN"/>
    <property type="match status" value="1"/>
</dbReference>
<proteinExistence type="predicted"/>
<name>A0ABU9UE48_9SPIR</name>
<sequence>MERKLRSLLPILIMVVLVLVVIGCSTVKKQVEVPDVAQKISPKGDDYLGKNVVLARFIWEDFFEAIFFPANILTEAS</sequence>
<accession>A0ABU9UE48</accession>
<dbReference type="EMBL" id="JBCHKQ010000007">
    <property type="protein sequence ID" value="MEM5948945.1"/>
    <property type="molecule type" value="Genomic_DNA"/>
</dbReference>
<feature type="non-terminal residue" evidence="1">
    <location>
        <position position="77"/>
    </location>
</feature>
<keyword evidence="2" id="KW-1185">Reference proteome</keyword>
<protein>
    <recommendedName>
        <fullName evidence="3">Lipoprotein</fullName>
    </recommendedName>
</protein>
<evidence type="ECO:0000313" key="1">
    <source>
        <dbReference type="EMBL" id="MEM5948945.1"/>
    </source>
</evidence>
<evidence type="ECO:0008006" key="3">
    <source>
        <dbReference type="Google" id="ProtNLM"/>
    </source>
</evidence>